<dbReference type="SUPFAM" id="SSF49265">
    <property type="entry name" value="Fibronectin type III"/>
    <property type="match status" value="3"/>
</dbReference>
<evidence type="ECO:0000313" key="4">
    <source>
        <dbReference type="Proteomes" id="UP000230750"/>
    </source>
</evidence>
<dbReference type="OrthoDB" id="6418794at2759"/>
<evidence type="ECO:0000259" key="2">
    <source>
        <dbReference type="PROSITE" id="PS50853"/>
    </source>
</evidence>
<organism evidence="3 4">
    <name type="scientific">Stichopus japonicus</name>
    <name type="common">Sea cucumber</name>
    <dbReference type="NCBI Taxonomy" id="307972"/>
    <lineage>
        <taxon>Eukaryota</taxon>
        <taxon>Metazoa</taxon>
        <taxon>Echinodermata</taxon>
        <taxon>Eleutherozoa</taxon>
        <taxon>Echinozoa</taxon>
        <taxon>Holothuroidea</taxon>
        <taxon>Aspidochirotacea</taxon>
        <taxon>Aspidochirotida</taxon>
        <taxon>Stichopodidae</taxon>
        <taxon>Apostichopus</taxon>
    </lineage>
</organism>
<proteinExistence type="predicted"/>
<comment type="caution">
    <text evidence="3">The sequence shown here is derived from an EMBL/GenBank/DDBJ whole genome shotgun (WGS) entry which is preliminary data.</text>
</comment>
<feature type="domain" description="Fibronectin type-III" evidence="2">
    <location>
        <begin position="487"/>
        <end position="579"/>
    </location>
</feature>
<evidence type="ECO:0000313" key="3">
    <source>
        <dbReference type="EMBL" id="PIK51915.1"/>
    </source>
</evidence>
<dbReference type="PANTHER" id="PTHR46708:SF2">
    <property type="entry name" value="FIBRONECTIN TYPE-III DOMAIN-CONTAINING PROTEIN"/>
    <property type="match status" value="1"/>
</dbReference>
<evidence type="ECO:0000256" key="1">
    <source>
        <dbReference type="ARBA" id="ARBA00022737"/>
    </source>
</evidence>
<dbReference type="Proteomes" id="UP000230750">
    <property type="component" value="Unassembled WGS sequence"/>
</dbReference>
<dbReference type="SMART" id="SM00060">
    <property type="entry name" value="FN3"/>
    <property type="match status" value="4"/>
</dbReference>
<dbReference type="PANTHER" id="PTHR46708">
    <property type="entry name" value="TENASCIN"/>
    <property type="match status" value="1"/>
</dbReference>
<dbReference type="AlphaFoldDB" id="A0A2G8KVC8"/>
<gene>
    <name evidence="3" type="ORF">BSL78_11214</name>
</gene>
<accession>A0A2G8KVC8</accession>
<dbReference type="InterPro" id="IPR036116">
    <property type="entry name" value="FN3_sf"/>
</dbReference>
<feature type="domain" description="Fibronectin type-III" evidence="2">
    <location>
        <begin position="21"/>
        <end position="114"/>
    </location>
</feature>
<keyword evidence="1" id="KW-0677">Repeat</keyword>
<name>A0A2G8KVC8_STIJA</name>
<dbReference type="Pfam" id="PF00041">
    <property type="entry name" value="fn3"/>
    <property type="match status" value="2"/>
</dbReference>
<dbReference type="EMBL" id="MRZV01000351">
    <property type="protein sequence ID" value="PIK51915.1"/>
    <property type="molecule type" value="Genomic_DNA"/>
</dbReference>
<protein>
    <submittedName>
        <fullName evidence="3">Protein sidekick</fullName>
    </submittedName>
</protein>
<dbReference type="InterPro" id="IPR013783">
    <property type="entry name" value="Ig-like_fold"/>
</dbReference>
<keyword evidence="4" id="KW-1185">Reference proteome</keyword>
<dbReference type="InterPro" id="IPR003961">
    <property type="entry name" value="FN3_dom"/>
</dbReference>
<dbReference type="PROSITE" id="PS50853">
    <property type="entry name" value="FN3"/>
    <property type="match status" value="2"/>
</dbReference>
<dbReference type="Gene3D" id="2.60.40.10">
    <property type="entry name" value="Immunoglobulins"/>
    <property type="match status" value="4"/>
</dbReference>
<reference evidence="3 4" key="1">
    <citation type="journal article" date="2017" name="PLoS Biol.">
        <title>The sea cucumber genome provides insights into morphological evolution and visceral regeneration.</title>
        <authorList>
            <person name="Zhang X."/>
            <person name="Sun L."/>
            <person name="Yuan J."/>
            <person name="Sun Y."/>
            <person name="Gao Y."/>
            <person name="Zhang L."/>
            <person name="Li S."/>
            <person name="Dai H."/>
            <person name="Hamel J.F."/>
            <person name="Liu C."/>
            <person name="Yu Y."/>
            <person name="Liu S."/>
            <person name="Lin W."/>
            <person name="Guo K."/>
            <person name="Jin S."/>
            <person name="Xu P."/>
            <person name="Storey K.B."/>
            <person name="Huan P."/>
            <person name="Zhang T."/>
            <person name="Zhou Y."/>
            <person name="Zhang J."/>
            <person name="Lin C."/>
            <person name="Li X."/>
            <person name="Xing L."/>
            <person name="Huo D."/>
            <person name="Sun M."/>
            <person name="Wang L."/>
            <person name="Mercier A."/>
            <person name="Li F."/>
            <person name="Yang H."/>
            <person name="Xiang J."/>
        </authorList>
    </citation>
    <scope>NUCLEOTIDE SEQUENCE [LARGE SCALE GENOMIC DNA]</scope>
    <source>
        <strain evidence="3">Shaxun</strain>
        <tissue evidence="3">Muscle</tissue>
    </source>
</reference>
<dbReference type="InterPro" id="IPR050991">
    <property type="entry name" value="ECM_Regulatory_Proteins"/>
</dbReference>
<sequence length="579" mass="64657">MAPSKVHHNCFLSIYIDPTEAPSDILLTGVTQSSLKFTWKPPQDCQTQNGNITSYSYKLQNVDGEEVRNGTTEKTYVALGDLEPNRKYYFMVSAVNSEQTGPYSEPVWEETRYRRPTCPGNSPLRFGGVLRSTAGTVGSRPWGTGQPIFILPHHLRKNPFKRGGAVLIAWFGTAKNCGGSSVPCPGRVTETQVSSACPIGSPDDEFSQCNAACPRYSDNTKKFSKESTNSSNLLLTWRDWDVTVDRGIGPITGYLLRHGKLGESSTDIQKGLSLHHLFTDLIDKQWYSFEVIGMTGTSTVGGGLCDGSASFKVLHFAGCKADNHLNFHRNIIYLLIFSLYRTIRKTRATRRVYLHSGGTSQTSLQFRWDPAPPCSFGNYTLVSDNRIIKTEILVYTSKRYIVLNNLTACTEYEFQLQFVNTIGAGPKGKCQEINNWRIVDKTLVKNVRNYTFNSSALRGNTEYQFTLRAKNSEGESDSKTAQELTVMPLDVDVSQVNSTSATVSWGNVTCVQSENDDVIRYRYRLTSDYNYVREGTTEELKVELNSLTPNSKYKFKVKAMTSSNEGGPLTDDIVFDTPE</sequence>
<dbReference type="STRING" id="307972.A0A2G8KVC8"/>
<dbReference type="CDD" id="cd00063">
    <property type="entry name" value="FN3"/>
    <property type="match status" value="2"/>
</dbReference>